<dbReference type="Proteomes" id="UP001163046">
    <property type="component" value="Unassembled WGS sequence"/>
</dbReference>
<feature type="non-terminal residue" evidence="1">
    <location>
        <position position="81"/>
    </location>
</feature>
<organism evidence="1 2">
    <name type="scientific">Desmophyllum pertusum</name>
    <dbReference type="NCBI Taxonomy" id="174260"/>
    <lineage>
        <taxon>Eukaryota</taxon>
        <taxon>Metazoa</taxon>
        <taxon>Cnidaria</taxon>
        <taxon>Anthozoa</taxon>
        <taxon>Hexacorallia</taxon>
        <taxon>Scleractinia</taxon>
        <taxon>Caryophylliina</taxon>
        <taxon>Caryophylliidae</taxon>
        <taxon>Desmophyllum</taxon>
    </lineage>
</organism>
<comment type="caution">
    <text evidence="1">The sequence shown here is derived from an EMBL/GenBank/DDBJ whole genome shotgun (WGS) entry which is preliminary data.</text>
</comment>
<reference evidence="1" key="1">
    <citation type="submission" date="2023-01" db="EMBL/GenBank/DDBJ databases">
        <title>Genome assembly of the deep-sea coral Lophelia pertusa.</title>
        <authorList>
            <person name="Herrera S."/>
            <person name="Cordes E."/>
        </authorList>
    </citation>
    <scope>NUCLEOTIDE SEQUENCE</scope>
    <source>
        <strain evidence="1">USNM1676648</strain>
        <tissue evidence="1">Polyp</tissue>
    </source>
</reference>
<dbReference type="AlphaFoldDB" id="A0A9X0CN75"/>
<evidence type="ECO:0000313" key="1">
    <source>
        <dbReference type="EMBL" id="KAJ7369296.1"/>
    </source>
</evidence>
<gene>
    <name evidence="1" type="ORF">OS493_039940</name>
</gene>
<name>A0A9X0CN75_9CNID</name>
<accession>A0A9X0CN75</accession>
<sequence length="81" mass="9297">MNFSELLDILNSENLTDADIRAFEAKALTWKWGGKADDWYVLGVVLATFQKNIITPYMHSLIYHVPVMLQRYGSLRSFSGQ</sequence>
<dbReference type="EMBL" id="MU827088">
    <property type="protein sequence ID" value="KAJ7369296.1"/>
    <property type="molecule type" value="Genomic_DNA"/>
</dbReference>
<proteinExistence type="predicted"/>
<protein>
    <submittedName>
        <fullName evidence="1">Uncharacterized protein</fullName>
    </submittedName>
</protein>
<evidence type="ECO:0000313" key="2">
    <source>
        <dbReference type="Proteomes" id="UP001163046"/>
    </source>
</evidence>
<keyword evidence="2" id="KW-1185">Reference proteome</keyword>